<dbReference type="EMBL" id="FOJW01000009">
    <property type="protein sequence ID" value="SFB20468.1"/>
    <property type="molecule type" value="Genomic_DNA"/>
</dbReference>
<dbReference type="RefSeq" id="WP_090238552.1">
    <property type="nucleotide sequence ID" value="NZ_FOJW01000009.1"/>
</dbReference>
<feature type="transmembrane region" description="Helical" evidence="1">
    <location>
        <begin position="75"/>
        <end position="99"/>
    </location>
</feature>
<dbReference type="AlphaFoldDB" id="A0A1I0Z7P8"/>
<reference evidence="2 3" key="1">
    <citation type="submission" date="2016-10" db="EMBL/GenBank/DDBJ databases">
        <authorList>
            <person name="de Groot N.N."/>
        </authorList>
    </citation>
    <scope>NUCLEOTIDE SEQUENCE [LARGE SCALE GENOMIC DNA]</scope>
    <source>
        <strain evidence="2 3">CGMCC 1.3702</strain>
    </source>
</reference>
<sequence length="122" mass="13379">MIASNYIEHVGKITEANNNSSNHLFQLFKATRTGLQTFLDNNTKELTPEERMIVGNQNLEINRMAIKLDADNKSYLLKIVGAIGTPLALLGVAVLAGIANNNQQELSSNEVFGEDTDEDSND</sequence>
<accession>A0A1I0Z7P8</accession>
<keyword evidence="1" id="KW-1133">Transmembrane helix</keyword>
<keyword evidence="3" id="KW-1185">Reference proteome</keyword>
<dbReference type="STRING" id="237679.SAMN04488072_109162"/>
<name>A0A1I0Z7P8_9BACI</name>
<gene>
    <name evidence="2" type="ORF">SAMN04488072_109162</name>
</gene>
<proteinExistence type="predicted"/>
<evidence type="ECO:0000256" key="1">
    <source>
        <dbReference type="SAM" id="Phobius"/>
    </source>
</evidence>
<evidence type="ECO:0000313" key="2">
    <source>
        <dbReference type="EMBL" id="SFB20468.1"/>
    </source>
</evidence>
<keyword evidence="1" id="KW-0812">Transmembrane</keyword>
<protein>
    <submittedName>
        <fullName evidence="2">Uncharacterized protein</fullName>
    </submittedName>
</protein>
<evidence type="ECO:0000313" key="3">
    <source>
        <dbReference type="Proteomes" id="UP000198642"/>
    </source>
</evidence>
<dbReference type="Proteomes" id="UP000198642">
    <property type="component" value="Unassembled WGS sequence"/>
</dbReference>
<organism evidence="2 3">
    <name type="scientific">Lentibacillus halodurans</name>
    <dbReference type="NCBI Taxonomy" id="237679"/>
    <lineage>
        <taxon>Bacteria</taxon>
        <taxon>Bacillati</taxon>
        <taxon>Bacillota</taxon>
        <taxon>Bacilli</taxon>
        <taxon>Bacillales</taxon>
        <taxon>Bacillaceae</taxon>
        <taxon>Lentibacillus</taxon>
    </lineage>
</organism>
<keyword evidence="1" id="KW-0472">Membrane</keyword>